<dbReference type="AlphaFoldDB" id="A0A9W9GVX9"/>
<accession>A0A9W9GVX9</accession>
<keyword evidence="2" id="KW-1185">Reference proteome</keyword>
<dbReference type="EMBL" id="JAPQKL010000005">
    <property type="protein sequence ID" value="KAJ5130921.1"/>
    <property type="molecule type" value="Genomic_DNA"/>
</dbReference>
<organism evidence="1 2">
    <name type="scientific">Penicillium bovifimosum</name>
    <dbReference type="NCBI Taxonomy" id="126998"/>
    <lineage>
        <taxon>Eukaryota</taxon>
        <taxon>Fungi</taxon>
        <taxon>Dikarya</taxon>
        <taxon>Ascomycota</taxon>
        <taxon>Pezizomycotina</taxon>
        <taxon>Eurotiomycetes</taxon>
        <taxon>Eurotiomycetidae</taxon>
        <taxon>Eurotiales</taxon>
        <taxon>Aspergillaceae</taxon>
        <taxon>Penicillium</taxon>
    </lineage>
</organism>
<proteinExistence type="predicted"/>
<comment type="caution">
    <text evidence="1">The sequence shown here is derived from an EMBL/GenBank/DDBJ whole genome shotgun (WGS) entry which is preliminary data.</text>
</comment>
<protein>
    <submittedName>
        <fullName evidence="1">Uncharacterized protein</fullName>
    </submittedName>
</protein>
<sequence length="97" mass="10687">MIPAIEGGTASGWLPVRYIAAGVASRQAQVALRITLDLCFAQHMSRVRVTGTRENEASRRDRAKIQPIFTPSVVEPISAYCLDSFVAGRCRLTLPNW</sequence>
<dbReference type="GeneID" id="81406874"/>
<dbReference type="RefSeq" id="XP_056521300.1">
    <property type="nucleotide sequence ID" value="XM_056667704.1"/>
</dbReference>
<evidence type="ECO:0000313" key="1">
    <source>
        <dbReference type="EMBL" id="KAJ5130921.1"/>
    </source>
</evidence>
<reference evidence="1" key="2">
    <citation type="journal article" date="2023" name="IMA Fungus">
        <title>Comparative genomic study of the Penicillium genus elucidates a diverse pangenome and 15 lateral gene transfer events.</title>
        <authorList>
            <person name="Petersen C."/>
            <person name="Sorensen T."/>
            <person name="Nielsen M.R."/>
            <person name="Sondergaard T.E."/>
            <person name="Sorensen J.L."/>
            <person name="Fitzpatrick D.A."/>
            <person name="Frisvad J.C."/>
            <person name="Nielsen K.L."/>
        </authorList>
    </citation>
    <scope>NUCLEOTIDE SEQUENCE</scope>
    <source>
        <strain evidence="1">IBT 22155</strain>
    </source>
</reference>
<gene>
    <name evidence="1" type="ORF">N7515_006960</name>
</gene>
<reference evidence="1" key="1">
    <citation type="submission" date="2022-11" db="EMBL/GenBank/DDBJ databases">
        <authorList>
            <person name="Petersen C."/>
        </authorList>
    </citation>
    <scope>NUCLEOTIDE SEQUENCE</scope>
    <source>
        <strain evidence="1">IBT 22155</strain>
    </source>
</reference>
<evidence type="ECO:0000313" key="2">
    <source>
        <dbReference type="Proteomes" id="UP001149079"/>
    </source>
</evidence>
<dbReference type="OrthoDB" id="10524854at2759"/>
<name>A0A9W9GVX9_9EURO</name>
<dbReference type="Proteomes" id="UP001149079">
    <property type="component" value="Unassembled WGS sequence"/>
</dbReference>